<proteinExistence type="predicted"/>
<gene>
    <name evidence="1" type="ORF">FLACOL_01720</name>
</gene>
<accession>A0A2N9PBK6</accession>
<dbReference type="EMBL" id="OLKH01000097">
    <property type="protein sequence ID" value="SPE77715.1"/>
    <property type="molecule type" value="Genomic_DNA"/>
</dbReference>
<dbReference type="Proteomes" id="UP000238180">
    <property type="component" value="Unassembled WGS sequence"/>
</dbReference>
<dbReference type="AlphaFoldDB" id="A0A2N9PBK6"/>
<reference evidence="1 2" key="1">
    <citation type="submission" date="2018-02" db="EMBL/GenBank/DDBJ databases">
        <authorList>
            <person name="Cohen D.B."/>
            <person name="Kent A.D."/>
        </authorList>
    </citation>
    <scope>NUCLEOTIDE SEQUENCE [LARGE SCALE GENOMIC DNA]</scope>
    <source>
        <strain evidence="1">CIP109753</strain>
    </source>
</reference>
<evidence type="ECO:0000313" key="1">
    <source>
        <dbReference type="EMBL" id="SPE77715.1"/>
    </source>
</evidence>
<name>A0A2N9PBK6_9FLAO</name>
<sequence length="63" mass="7681">MKWFLLLLLFFEMGYAQKTFPNYNAIEPIVTKDFEKFDEEYFNSLQKQKDEPNIYRGIDKYGN</sequence>
<dbReference type="RefSeq" id="WP_146105928.1">
    <property type="nucleotide sequence ID" value="NZ_OLKH01000097.1"/>
</dbReference>
<evidence type="ECO:0000313" key="2">
    <source>
        <dbReference type="Proteomes" id="UP000238180"/>
    </source>
</evidence>
<organism evidence="1 2">
    <name type="scientific">Flavobacterium columnare</name>
    <dbReference type="NCBI Taxonomy" id="996"/>
    <lineage>
        <taxon>Bacteria</taxon>
        <taxon>Pseudomonadati</taxon>
        <taxon>Bacteroidota</taxon>
        <taxon>Flavobacteriia</taxon>
        <taxon>Flavobacteriales</taxon>
        <taxon>Flavobacteriaceae</taxon>
        <taxon>Flavobacterium</taxon>
    </lineage>
</organism>
<protein>
    <submittedName>
        <fullName evidence="1">Uncharacterized protein</fullName>
    </submittedName>
</protein>